<keyword evidence="1" id="KW-1133">Transmembrane helix</keyword>
<feature type="transmembrane region" description="Helical" evidence="1">
    <location>
        <begin position="108"/>
        <end position="127"/>
    </location>
</feature>
<dbReference type="Pfam" id="PF10990">
    <property type="entry name" value="DUF2809"/>
    <property type="match status" value="1"/>
</dbReference>
<keyword evidence="1" id="KW-0812">Transmembrane</keyword>
<dbReference type="AlphaFoldDB" id="A0A504UB76"/>
<protein>
    <submittedName>
        <fullName evidence="2">DUF2809 domain-containing protein</fullName>
    </submittedName>
</protein>
<name>A0A504UB76_9HYPH</name>
<feature type="transmembrane region" description="Helical" evidence="1">
    <location>
        <begin position="44"/>
        <end position="63"/>
    </location>
</feature>
<feature type="transmembrane region" description="Helical" evidence="1">
    <location>
        <begin position="12"/>
        <end position="32"/>
    </location>
</feature>
<reference evidence="2 3" key="1">
    <citation type="submission" date="2019-06" db="EMBL/GenBank/DDBJ databases">
        <title>Rhizobium sp. CL12 isolated from roots of soybean.</title>
        <authorList>
            <person name="Wang C."/>
        </authorList>
    </citation>
    <scope>NUCLEOTIDE SEQUENCE [LARGE SCALE GENOMIC DNA]</scope>
    <source>
        <strain evidence="2 3">CL12</strain>
    </source>
</reference>
<dbReference type="Proteomes" id="UP000316429">
    <property type="component" value="Unassembled WGS sequence"/>
</dbReference>
<feature type="transmembrane region" description="Helical" evidence="1">
    <location>
        <begin position="70"/>
        <end position="88"/>
    </location>
</feature>
<comment type="caution">
    <text evidence="2">The sequence shown here is derived from an EMBL/GenBank/DDBJ whole genome shotgun (WGS) entry which is preliminary data.</text>
</comment>
<keyword evidence="3" id="KW-1185">Reference proteome</keyword>
<evidence type="ECO:0000313" key="3">
    <source>
        <dbReference type="Proteomes" id="UP000316429"/>
    </source>
</evidence>
<evidence type="ECO:0000313" key="2">
    <source>
        <dbReference type="EMBL" id="TPP10837.1"/>
    </source>
</evidence>
<accession>A0A504UB76</accession>
<dbReference type="OrthoDB" id="5360192at2"/>
<sequence length="140" mass="15474">MDEIKASTSLRMRRLATAVGIIACGVTLRLGGYEIGLPYFLVKYGGSTLWGAMVFFLAATLLPRQPIGRLAVLAFVVAALIEFSRLYHTPWLDEFRLTLAGALLLGRIFSWYNILAYGLGIALAAWLERRHLERSPFGAA</sequence>
<proteinExistence type="predicted"/>
<dbReference type="RefSeq" id="WP_140827127.1">
    <property type="nucleotide sequence ID" value="NZ_VFYP01000001.1"/>
</dbReference>
<dbReference type="InterPro" id="IPR021257">
    <property type="entry name" value="DUF2809"/>
</dbReference>
<organism evidence="2 3">
    <name type="scientific">Rhizobium glycinendophyticum</name>
    <dbReference type="NCBI Taxonomy" id="2589807"/>
    <lineage>
        <taxon>Bacteria</taxon>
        <taxon>Pseudomonadati</taxon>
        <taxon>Pseudomonadota</taxon>
        <taxon>Alphaproteobacteria</taxon>
        <taxon>Hyphomicrobiales</taxon>
        <taxon>Rhizobiaceae</taxon>
        <taxon>Rhizobium/Agrobacterium group</taxon>
        <taxon>Rhizobium</taxon>
    </lineage>
</organism>
<gene>
    <name evidence="2" type="ORF">FJQ55_08345</name>
</gene>
<dbReference type="EMBL" id="VFYP01000001">
    <property type="protein sequence ID" value="TPP10837.1"/>
    <property type="molecule type" value="Genomic_DNA"/>
</dbReference>
<evidence type="ECO:0000256" key="1">
    <source>
        <dbReference type="SAM" id="Phobius"/>
    </source>
</evidence>
<keyword evidence="1" id="KW-0472">Membrane</keyword>